<dbReference type="InterPro" id="IPR005835">
    <property type="entry name" value="NTP_transferase_dom"/>
</dbReference>
<proteinExistence type="predicted"/>
<dbReference type="InterPro" id="IPR029044">
    <property type="entry name" value="Nucleotide-diphossugar_trans"/>
</dbReference>
<protein>
    <recommendedName>
        <fullName evidence="1">Nucleotidyl transferase domain-containing protein</fullName>
    </recommendedName>
</protein>
<dbReference type="EMBL" id="MHNL01000006">
    <property type="protein sequence ID" value="OGZ45467.1"/>
    <property type="molecule type" value="Genomic_DNA"/>
</dbReference>
<evidence type="ECO:0000313" key="3">
    <source>
        <dbReference type="Proteomes" id="UP000177785"/>
    </source>
</evidence>
<dbReference type="PANTHER" id="PTHR42883:SF2">
    <property type="entry name" value="THYMIDYLYLTRANSFERASE"/>
    <property type="match status" value="1"/>
</dbReference>
<reference evidence="2 3" key="1">
    <citation type="journal article" date="2016" name="Nat. Commun.">
        <title>Thousands of microbial genomes shed light on interconnected biogeochemical processes in an aquifer system.</title>
        <authorList>
            <person name="Anantharaman K."/>
            <person name="Brown C.T."/>
            <person name="Hug L.A."/>
            <person name="Sharon I."/>
            <person name="Castelle C.J."/>
            <person name="Probst A.J."/>
            <person name="Thomas B.C."/>
            <person name="Singh A."/>
            <person name="Wilkins M.J."/>
            <person name="Karaoz U."/>
            <person name="Brodie E.L."/>
            <person name="Williams K.H."/>
            <person name="Hubbard S.S."/>
            <person name="Banfield J.F."/>
        </authorList>
    </citation>
    <scope>NUCLEOTIDE SEQUENCE [LARGE SCALE GENOMIC DNA]</scope>
</reference>
<gene>
    <name evidence="2" type="ORF">A2756_00415</name>
</gene>
<feature type="domain" description="Nucleotidyl transferase" evidence="1">
    <location>
        <begin position="3"/>
        <end position="238"/>
    </location>
</feature>
<evidence type="ECO:0000313" key="2">
    <source>
        <dbReference type="EMBL" id="OGZ45467.1"/>
    </source>
</evidence>
<accession>A0A1G2G5J5</accession>
<dbReference type="Gene3D" id="3.90.550.10">
    <property type="entry name" value="Spore Coat Polysaccharide Biosynthesis Protein SpsA, Chain A"/>
    <property type="match status" value="1"/>
</dbReference>
<dbReference type="AlphaFoldDB" id="A0A1G2G5J5"/>
<sequence length="245" mass="27780">MQSLILSAGFGTRMQELFPDTPKSLLPLGDKTVIDAQLKLLDLPDISDIFILSNEQYHKKFQDWHAVSLHPRIHIMSNGARQSSERRGAVGDMAFFVRATNCDDDLLILGNDNLFEESFAACLAFFKEKQGITIVVHPLEKTNFSLQANSLSLDPETKRIIAFASKQSAQSLPYIASLLYILPRKTVREITAYIEAGKDPDNAANLIQWLFEQGYPLYGYEMEGRRFDVGEPETYKDTIRTWNAR</sequence>
<name>A0A1G2G5J5_9BACT</name>
<dbReference type="Proteomes" id="UP000177785">
    <property type="component" value="Unassembled WGS sequence"/>
</dbReference>
<organism evidence="2 3">
    <name type="scientific">Candidatus Ryanbacteria bacterium RIFCSPHIGHO2_01_FULL_48_27</name>
    <dbReference type="NCBI Taxonomy" id="1802115"/>
    <lineage>
        <taxon>Bacteria</taxon>
        <taxon>Candidatus Ryaniibacteriota</taxon>
    </lineage>
</organism>
<comment type="caution">
    <text evidence="2">The sequence shown here is derived from an EMBL/GenBank/DDBJ whole genome shotgun (WGS) entry which is preliminary data.</text>
</comment>
<dbReference type="STRING" id="1802115.A2756_00415"/>
<dbReference type="Pfam" id="PF00483">
    <property type="entry name" value="NTP_transferase"/>
    <property type="match status" value="1"/>
</dbReference>
<evidence type="ECO:0000259" key="1">
    <source>
        <dbReference type="Pfam" id="PF00483"/>
    </source>
</evidence>
<dbReference type="SUPFAM" id="SSF53448">
    <property type="entry name" value="Nucleotide-diphospho-sugar transferases"/>
    <property type="match status" value="1"/>
</dbReference>
<dbReference type="PANTHER" id="PTHR42883">
    <property type="entry name" value="GLUCOSE-1-PHOSPHATE THYMIDYLTRANSFERASE"/>
    <property type="match status" value="1"/>
</dbReference>